<dbReference type="GO" id="GO:0008170">
    <property type="term" value="F:N-methyltransferase activity"/>
    <property type="evidence" value="ECO:0007669"/>
    <property type="project" value="UniProtKB-ARBA"/>
</dbReference>
<sequence length="549" mass="58079">MTDSAPAPRLTPQTAAALAADLRQLPFTHAAIESLLGPVAAAALEREHAEAARAVLADRQRRGDTGPLDAAVSAWLLGDDVSAEALERALPRLGVDGARAAGLVADVGAGEGPERRVRGLVDLSPYDTDVPGHLWVASDQTALQRRGPLPEDYVLGVGRASLTLAGAADRTRADTALDLGTGCGVQTLHLLAHVQHVTATDLSERCLAFTRFNLMLNAETLGLDRQDLGARVELLAGDMLAPVAGRRFDRIVTNPPFVITPRRDPHAPVLTYRDGGREGDRLVAELMAALPEHLTPAGQAVLLANWEIPEGADDPLARPLAWIPETADAWLIQRDRQDPAGYAETWLQDSSLELDPAAYQRAYADYVADFAERGVAGVGFGYVWMRRPALEGAPAVASGRTAPEPSRLRVAETLTQQVDPAIGADWTAAVARQDRLAACDAAQAAGEEGFAGLVLRVPGHVTEERHARFGAEHPEVILARQGGGLRRVATLDTATAGLLSAADGQVPVGALIGAVSGLLELDDQSSARFVQAVRELYCDGFLEEVTTAG</sequence>
<dbReference type="SUPFAM" id="SSF53335">
    <property type="entry name" value="S-adenosyl-L-methionine-dependent methyltransferases"/>
    <property type="match status" value="1"/>
</dbReference>
<dbReference type="AlphaFoldDB" id="A0A7W7M3N0"/>
<evidence type="ECO:0000256" key="2">
    <source>
        <dbReference type="ARBA" id="ARBA00022603"/>
    </source>
</evidence>
<dbReference type="PANTHER" id="PTHR45875">
    <property type="entry name" value="METHYLTRANSFERASE N6AMT1"/>
    <property type="match status" value="1"/>
</dbReference>
<evidence type="ECO:0000256" key="4">
    <source>
        <dbReference type="ARBA" id="ARBA00022691"/>
    </source>
</evidence>
<dbReference type="InterPro" id="IPR052190">
    <property type="entry name" value="Euk-Arch_PrmC-MTase"/>
</dbReference>
<dbReference type="RefSeq" id="WP_158496489.1">
    <property type="nucleotide sequence ID" value="NZ_JACHNA010000001.1"/>
</dbReference>
<dbReference type="Gene3D" id="3.40.50.150">
    <property type="entry name" value="Vaccinia Virus protein VP39"/>
    <property type="match status" value="1"/>
</dbReference>
<name>A0A7W7M3N0_9MICC</name>
<dbReference type="InterPro" id="IPR055487">
    <property type="entry name" value="DUF7059"/>
</dbReference>
<organism evidence="7 8">
    <name type="scientific">Micrococcus cohnii</name>
    <dbReference type="NCBI Taxonomy" id="993416"/>
    <lineage>
        <taxon>Bacteria</taxon>
        <taxon>Bacillati</taxon>
        <taxon>Actinomycetota</taxon>
        <taxon>Actinomycetes</taxon>
        <taxon>Micrococcales</taxon>
        <taxon>Micrococcaceae</taxon>
        <taxon>Micrococcus</taxon>
    </lineage>
</organism>
<evidence type="ECO:0000313" key="7">
    <source>
        <dbReference type="EMBL" id="MBB4735827.1"/>
    </source>
</evidence>
<dbReference type="CDD" id="cd02440">
    <property type="entry name" value="AdoMet_MTases"/>
    <property type="match status" value="1"/>
</dbReference>
<evidence type="ECO:0000256" key="3">
    <source>
        <dbReference type="ARBA" id="ARBA00022679"/>
    </source>
</evidence>
<feature type="domain" description="Methyltransferase small" evidence="5">
    <location>
        <begin position="161"/>
        <end position="259"/>
    </location>
</feature>
<dbReference type="InterPro" id="IPR007848">
    <property type="entry name" value="Small_mtfrase_dom"/>
</dbReference>
<dbReference type="EMBL" id="JACHNA010000001">
    <property type="protein sequence ID" value="MBB4735827.1"/>
    <property type="molecule type" value="Genomic_DNA"/>
</dbReference>
<comment type="caution">
    <text evidence="7">The sequence shown here is derived from an EMBL/GenBank/DDBJ whole genome shotgun (WGS) entry which is preliminary data.</text>
</comment>
<keyword evidence="2" id="KW-0489">Methyltransferase</keyword>
<dbReference type="PANTHER" id="PTHR45875:SF1">
    <property type="entry name" value="METHYLTRANSFERASE N6AMT1"/>
    <property type="match status" value="1"/>
</dbReference>
<evidence type="ECO:0000259" key="6">
    <source>
        <dbReference type="Pfam" id="PF23186"/>
    </source>
</evidence>
<evidence type="ECO:0000256" key="1">
    <source>
        <dbReference type="ARBA" id="ARBA00006149"/>
    </source>
</evidence>
<proteinExistence type="inferred from homology"/>
<dbReference type="GO" id="GO:0032259">
    <property type="term" value="P:methylation"/>
    <property type="evidence" value="ECO:0007669"/>
    <property type="project" value="UniProtKB-KW"/>
</dbReference>
<keyword evidence="8" id="KW-1185">Reference proteome</keyword>
<dbReference type="InterPro" id="IPR029063">
    <property type="entry name" value="SAM-dependent_MTases_sf"/>
</dbReference>
<feature type="domain" description="DUF7059" evidence="6">
    <location>
        <begin position="26"/>
        <end position="109"/>
    </location>
</feature>
<dbReference type="PROSITE" id="PS00092">
    <property type="entry name" value="N6_MTASE"/>
    <property type="match status" value="1"/>
</dbReference>
<reference evidence="7 8" key="1">
    <citation type="submission" date="2020-08" db="EMBL/GenBank/DDBJ databases">
        <title>Sequencing the genomes of 1000 actinobacteria strains.</title>
        <authorList>
            <person name="Klenk H.-P."/>
        </authorList>
    </citation>
    <scope>NUCLEOTIDE SEQUENCE [LARGE SCALE GENOMIC DNA]</scope>
    <source>
        <strain evidence="7 8">DSM 23974</strain>
    </source>
</reference>
<dbReference type="Proteomes" id="UP000540191">
    <property type="component" value="Unassembled WGS sequence"/>
</dbReference>
<accession>A0A7W7M3N0</accession>
<dbReference type="Pfam" id="PF05175">
    <property type="entry name" value="MTS"/>
    <property type="match status" value="1"/>
</dbReference>
<keyword evidence="4" id="KW-0949">S-adenosyl-L-methionine</keyword>
<evidence type="ECO:0000313" key="8">
    <source>
        <dbReference type="Proteomes" id="UP000540191"/>
    </source>
</evidence>
<protein>
    <recommendedName>
        <fullName evidence="9">Methyltransferase</fullName>
    </recommendedName>
</protein>
<dbReference type="Pfam" id="PF23186">
    <property type="entry name" value="DUF7059"/>
    <property type="match status" value="1"/>
</dbReference>
<dbReference type="GO" id="GO:0008757">
    <property type="term" value="F:S-adenosylmethionine-dependent methyltransferase activity"/>
    <property type="evidence" value="ECO:0007669"/>
    <property type="project" value="TreeGrafter"/>
</dbReference>
<dbReference type="InterPro" id="IPR002052">
    <property type="entry name" value="DNA_methylase_N6_adenine_CS"/>
</dbReference>
<evidence type="ECO:0000259" key="5">
    <source>
        <dbReference type="Pfam" id="PF05175"/>
    </source>
</evidence>
<evidence type="ECO:0008006" key="9">
    <source>
        <dbReference type="Google" id="ProtNLM"/>
    </source>
</evidence>
<comment type="similarity">
    <text evidence="1">Belongs to the eukaryotic/archaeal PrmC-related family.</text>
</comment>
<dbReference type="GO" id="GO:0003676">
    <property type="term" value="F:nucleic acid binding"/>
    <property type="evidence" value="ECO:0007669"/>
    <property type="project" value="InterPro"/>
</dbReference>
<keyword evidence="3" id="KW-0808">Transferase</keyword>
<dbReference type="GO" id="GO:0035657">
    <property type="term" value="C:eRF1 methyltransferase complex"/>
    <property type="evidence" value="ECO:0007669"/>
    <property type="project" value="TreeGrafter"/>
</dbReference>
<gene>
    <name evidence="7" type="ORF">HDA30_001335</name>
</gene>
<dbReference type="GO" id="GO:0008276">
    <property type="term" value="F:protein methyltransferase activity"/>
    <property type="evidence" value="ECO:0007669"/>
    <property type="project" value="TreeGrafter"/>
</dbReference>